<evidence type="ECO:0000313" key="8">
    <source>
        <dbReference type="EMBL" id="MYN08073.1"/>
    </source>
</evidence>
<dbReference type="CDD" id="cd02440">
    <property type="entry name" value="AdoMet_MTases"/>
    <property type="match status" value="1"/>
</dbReference>
<proteinExistence type="predicted"/>
<dbReference type="InterPro" id="IPR000780">
    <property type="entry name" value="CheR_MeTrfase"/>
</dbReference>
<dbReference type="AlphaFoldDB" id="A0A7X4HB92"/>
<dbReference type="PROSITE" id="PS50123">
    <property type="entry name" value="CHER"/>
    <property type="match status" value="1"/>
</dbReference>
<name>A0A7X4HB92_9BURK</name>
<evidence type="ECO:0000256" key="3">
    <source>
        <dbReference type="ARBA" id="ARBA00022679"/>
    </source>
</evidence>
<comment type="function">
    <text evidence="5">Methylation of the membrane-bound methyl-accepting chemotaxis proteins (MCP) to form gamma-glutamyl methyl ester residues in MCP.</text>
</comment>
<feature type="domain" description="CheR-type methyltransferase" evidence="7">
    <location>
        <begin position="1"/>
        <end position="268"/>
    </location>
</feature>
<organism evidence="8 9">
    <name type="scientific">Pseudoduganella aquatica</name>
    <dbReference type="NCBI Taxonomy" id="2660641"/>
    <lineage>
        <taxon>Bacteria</taxon>
        <taxon>Pseudomonadati</taxon>
        <taxon>Pseudomonadota</taxon>
        <taxon>Betaproteobacteria</taxon>
        <taxon>Burkholderiales</taxon>
        <taxon>Oxalobacteraceae</taxon>
        <taxon>Telluria group</taxon>
        <taxon>Pseudoduganella</taxon>
    </lineage>
</organism>
<dbReference type="PANTHER" id="PTHR24422:SF26">
    <property type="entry name" value="CHEMOTAXIS PROTEIN METHYLTRANSFERASE"/>
    <property type="match status" value="1"/>
</dbReference>
<dbReference type="SMART" id="SM00138">
    <property type="entry name" value="MeTrc"/>
    <property type="match status" value="1"/>
</dbReference>
<feature type="binding site" evidence="6">
    <location>
        <position position="82"/>
    </location>
    <ligand>
        <name>S-adenosyl-L-methionine</name>
        <dbReference type="ChEBI" id="CHEBI:59789"/>
    </ligand>
</feature>
<protein>
    <recommendedName>
        <fullName evidence="5">Chemotaxis protein methyltransferase</fullName>
        <ecNumber evidence="5">2.1.1.80</ecNumber>
    </recommendedName>
</protein>
<feature type="binding site" evidence="6">
    <location>
        <position position="116"/>
    </location>
    <ligand>
        <name>S-adenosyl-L-methionine</name>
        <dbReference type="ChEBI" id="CHEBI:59789"/>
    </ligand>
</feature>
<reference evidence="8 9" key="1">
    <citation type="submission" date="2019-12" db="EMBL/GenBank/DDBJ databases">
        <title>Novel species isolated from a subtropical stream in China.</title>
        <authorList>
            <person name="Lu H."/>
        </authorList>
    </citation>
    <scope>NUCLEOTIDE SEQUENCE [LARGE SCALE GENOMIC DNA]</scope>
    <source>
        <strain evidence="8 9">FT127W</strain>
    </source>
</reference>
<feature type="binding site" evidence="6">
    <location>
        <position position="76"/>
    </location>
    <ligand>
        <name>S-adenosyl-L-methionine</name>
        <dbReference type="ChEBI" id="CHEBI:59789"/>
    </ligand>
</feature>
<keyword evidence="4 5" id="KW-0949">S-adenosyl-L-methionine</keyword>
<dbReference type="SUPFAM" id="SSF53335">
    <property type="entry name" value="S-adenosyl-L-methionine-dependent methyltransferases"/>
    <property type="match status" value="1"/>
</dbReference>
<evidence type="ECO:0000256" key="5">
    <source>
        <dbReference type="PIRNR" id="PIRNR000410"/>
    </source>
</evidence>
<feature type="binding site" evidence="6">
    <location>
        <position position="78"/>
    </location>
    <ligand>
        <name>S-adenosyl-L-methionine</name>
        <dbReference type="ChEBI" id="CHEBI:59789"/>
    </ligand>
</feature>
<evidence type="ECO:0000313" key="9">
    <source>
        <dbReference type="Proteomes" id="UP000450676"/>
    </source>
</evidence>
<dbReference type="PANTHER" id="PTHR24422">
    <property type="entry name" value="CHEMOTAXIS PROTEIN METHYLTRANSFERASE"/>
    <property type="match status" value="1"/>
</dbReference>
<feature type="binding site" evidence="6">
    <location>
        <begin position="214"/>
        <end position="215"/>
    </location>
    <ligand>
        <name>S-adenosyl-L-methionine</name>
        <dbReference type="ChEBI" id="CHEBI:59789"/>
    </ligand>
</feature>
<evidence type="ECO:0000256" key="6">
    <source>
        <dbReference type="PIRSR" id="PIRSR000410-1"/>
    </source>
</evidence>
<dbReference type="Proteomes" id="UP000450676">
    <property type="component" value="Unassembled WGS sequence"/>
</dbReference>
<dbReference type="Gene3D" id="1.10.155.10">
    <property type="entry name" value="Chemotaxis receptor methyltransferase CheR, N-terminal domain"/>
    <property type="match status" value="1"/>
</dbReference>
<dbReference type="InterPro" id="IPR050903">
    <property type="entry name" value="Bact_Chemotaxis_MeTrfase"/>
</dbReference>
<dbReference type="InterPro" id="IPR036804">
    <property type="entry name" value="CheR_N_sf"/>
</dbReference>
<dbReference type="PIRSF" id="PIRSF000410">
    <property type="entry name" value="CheR"/>
    <property type="match status" value="1"/>
</dbReference>
<dbReference type="InterPro" id="IPR026024">
    <property type="entry name" value="Chemotaxis_MeTrfase_CheR"/>
</dbReference>
<feature type="binding site" evidence="6">
    <location>
        <position position="139"/>
    </location>
    <ligand>
        <name>S-adenosyl-L-methionine</name>
        <dbReference type="ChEBI" id="CHEBI:59789"/>
    </ligand>
</feature>
<keyword evidence="2 5" id="KW-0489">Methyltransferase</keyword>
<dbReference type="InterPro" id="IPR022642">
    <property type="entry name" value="CheR_C"/>
</dbReference>
<dbReference type="Gene3D" id="3.40.50.150">
    <property type="entry name" value="Vaccinia Virus protein VP39"/>
    <property type="match status" value="1"/>
</dbReference>
<dbReference type="PRINTS" id="PR00996">
    <property type="entry name" value="CHERMTFRASE"/>
</dbReference>
<feature type="binding site" evidence="6">
    <location>
        <begin position="197"/>
        <end position="198"/>
    </location>
    <ligand>
        <name>S-adenosyl-L-methionine</name>
        <dbReference type="ChEBI" id="CHEBI:59789"/>
    </ligand>
</feature>
<comment type="catalytic activity">
    <reaction evidence="1 5">
        <text>L-glutamyl-[protein] + S-adenosyl-L-methionine = [protein]-L-glutamate 5-O-methyl ester + S-adenosyl-L-homocysteine</text>
        <dbReference type="Rhea" id="RHEA:24452"/>
        <dbReference type="Rhea" id="RHEA-COMP:10208"/>
        <dbReference type="Rhea" id="RHEA-COMP:10311"/>
        <dbReference type="ChEBI" id="CHEBI:29973"/>
        <dbReference type="ChEBI" id="CHEBI:57856"/>
        <dbReference type="ChEBI" id="CHEBI:59789"/>
        <dbReference type="ChEBI" id="CHEBI:82795"/>
        <dbReference type="EC" id="2.1.1.80"/>
    </reaction>
</comment>
<dbReference type="GO" id="GO:0008983">
    <property type="term" value="F:protein-glutamate O-methyltransferase activity"/>
    <property type="evidence" value="ECO:0007669"/>
    <property type="project" value="UniProtKB-EC"/>
</dbReference>
<dbReference type="RefSeq" id="WP_161072411.1">
    <property type="nucleotide sequence ID" value="NZ_WWCU01000011.1"/>
</dbReference>
<comment type="caution">
    <text evidence="8">The sequence shown here is derived from an EMBL/GenBank/DDBJ whole genome shotgun (WGS) entry which is preliminary data.</text>
</comment>
<sequence length="268" mass="30488">MTPDAISDHEFAQFQRFIFEAAGITMAPSKKALVSGRLSKRLQHHRVKSYGDYFKLLSSGQEPGEAQLAVDLLTTNETYFFRENKHFDLLRKVAQEARGRSQSLRVWSAACSTGEEPYSIAMVLADVLTDQAWEITATDISTRVLQKARYGHYPMERTGNIPREYLQRFCLKGMDQYAGTLLVQRPLRKRVQFLEMNLNTALPQLGSFDVIFLRNVLIYFSTDTKRQVVARVAQLLKPGGYLFIGHSESLNDINNDVAMVAPSIYRKP</sequence>
<evidence type="ECO:0000256" key="2">
    <source>
        <dbReference type="ARBA" id="ARBA00022603"/>
    </source>
</evidence>
<dbReference type="Pfam" id="PF03705">
    <property type="entry name" value="CheR_N"/>
    <property type="match status" value="1"/>
</dbReference>
<evidence type="ECO:0000256" key="1">
    <source>
        <dbReference type="ARBA" id="ARBA00001541"/>
    </source>
</evidence>
<keyword evidence="9" id="KW-1185">Reference proteome</keyword>
<dbReference type="InterPro" id="IPR022641">
    <property type="entry name" value="CheR_N"/>
</dbReference>
<keyword evidence="3 5" id="KW-0808">Transferase</keyword>
<evidence type="ECO:0000259" key="7">
    <source>
        <dbReference type="PROSITE" id="PS50123"/>
    </source>
</evidence>
<dbReference type="EMBL" id="WWCU01000011">
    <property type="protein sequence ID" value="MYN08073.1"/>
    <property type="molecule type" value="Genomic_DNA"/>
</dbReference>
<gene>
    <name evidence="8" type="ORF">GTP77_12095</name>
</gene>
<dbReference type="SUPFAM" id="SSF47757">
    <property type="entry name" value="Chemotaxis receptor methyltransferase CheR, N-terminal domain"/>
    <property type="match status" value="1"/>
</dbReference>
<dbReference type="EC" id="2.1.1.80" evidence="5"/>
<dbReference type="InterPro" id="IPR029063">
    <property type="entry name" value="SAM-dependent_MTases_sf"/>
</dbReference>
<dbReference type="GO" id="GO:0032259">
    <property type="term" value="P:methylation"/>
    <property type="evidence" value="ECO:0007669"/>
    <property type="project" value="UniProtKB-KW"/>
</dbReference>
<dbReference type="Pfam" id="PF01739">
    <property type="entry name" value="CheR"/>
    <property type="match status" value="1"/>
</dbReference>
<accession>A0A7X4HB92</accession>
<evidence type="ECO:0000256" key="4">
    <source>
        <dbReference type="ARBA" id="ARBA00022691"/>
    </source>
</evidence>